<dbReference type="EMBL" id="UGRU01000001">
    <property type="protein sequence ID" value="SUA47247.1"/>
    <property type="molecule type" value="Genomic_DNA"/>
</dbReference>
<reference evidence="2 3" key="1">
    <citation type="submission" date="2018-06" db="EMBL/GenBank/DDBJ databases">
        <authorList>
            <consortium name="Pathogen Informatics"/>
            <person name="Doyle S."/>
        </authorList>
    </citation>
    <scope>NUCLEOTIDE SEQUENCE [LARGE SCALE GENOMIC DNA]</scope>
    <source>
        <strain evidence="2 3">NCTC13184</strain>
    </source>
</reference>
<gene>
    <name evidence="2" type="ORF">NCTC13184_05787</name>
</gene>
<feature type="compositionally biased region" description="Polar residues" evidence="1">
    <location>
        <begin position="96"/>
        <end position="108"/>
    </location>
</feature>
<feature type="region of interest" description="Disordered" evidence="1">
    <location>
        <begin position="1"/>
        <end position="39"/>
    </location>
</feature>
<evidence type="ECO:0000313" key="3">
    <source>
        <dbReference type="Proteomes" id="UP000255082"/>
    </source>
</evidence>
<accession>A0A378X2J6</accession>
<dbReference type="Proteomes" id="UP000255082">
    <property type="component" value="Unassembled WGS sequence"/>
</dbReference>
<evidence type="ECO:0000256" key="1">
    <source>
        <dbReference type="SAM" id="MobiDB-lite"/>
    </source>
</evidence>
<feature type="region of interest" description="Disordered" evidence="1">
    <location>
        <begin position="93"/>
        <end position="114"/>
    </location>
</feature>
<proteinExistence type="predicted"/>
<organism evidence="2 3">
    <name type="scientific">Nocardia africana</name>
    <dbReference type="NCBI Taxonomy" id="134964"/>
    <lineage>
        <taxon>Bacteria</taxon>
        <taxon>Bacillati</taxon>
        <taxon>Actinomycetota</taxon>
        <taxon>Actinomycetes</taxon>
        <taxon>Mycobacteriales</taxon>
        <taxon>Nocardiaceae</taxon>
        <taxon>Nocardia</taxon>
    </lineage>
</organism>
<dbReference type="OrthoDB" id="9983203at2"/>
<evidence type="ECO:0000313" key="2">
    <source>
        <dbReference type="EMBL" id="SUA47247.1"/>
    </source>
</evidence>
<name>A0A378X2J6_9NOCA</name>
<dbReference type="RefSeq" id="WP_062968778.1">
    <property type="nucleotide sequence ID" value="NZ_JAJFOE010000001.1"/>
</dbReference>
<dbReference type="AlphaFoldDB" id="A0A378X2J6"/>
<protein>
    <submittedName>
        <fullName evidence="2">Uncharacterized protein</fullName>
    </submittedName>
</protein>
<sequence length="114" mass="12067">MSPKPFTIHRRARRVDPIVESPAAVEPGPKALPAPGSTAPGVSAGKVCGTCGAYAVNPDLHAEYHRRMDSWARRINDIASIVLHVFHARGYLPADENTTPSSGSTANAATHADE</sequence>